<dbReference type="InterPro" id="IPR001433">
    <property type="entry name" value="OxRdtase_FAD/NAD-bd"/>
</dbReference>
<evidence type="ECO:0000259" key="4">
    <source>
        <dbReference type="PROSITE" id="PS51384"/>
    </source>
</evidence>
<feature type="domain" description="FAD-binding FR-type" evidence="4">
    <location>
        <begin position="3"/>
        <end position="122"/>
    </location>
</feature>
<dbReference type="Gene3D" id="2.40.30.10">
    <property type="entry name" value="Translation factors"/>
    <property type="match status" value="1"/>
</dbReference>
<dbReference type="GO" id="GO:0004324">
    <property type="term" value="F:ferredoxin-NADP+ reductase activity"/>
    <property type="evidence" value="ECO:0007669"/>
    <property type="project" value="UniProtKB-EC"/>
</dbReference>
<dbReference type="EC" id="1.18.1.2" evidence="2"/>
<keyword evidence="3" id="KW-0547">Nucleotide-binding</keyword>
<evidence type="ECO:0000313" key="5">
    <source>
        <dbReference type="EMBL" id="VAV82341.1"/>
    </source>
</evidence>
<dbReference type="Pfam" id="PF00175">
    <property type="entry name" value="NAD_binding_1"/>
    <property type="match status" value="1"/>
</dbReference>
<dbReference type="AlphaFoldDB" id="A0A3B0QP27"/>
<dbReference type="InterPro" id="IPR033892">
    <property type="entry name" value="FNR_bac"/>
</dbReference>
<reference evidence="5" key="1">
    <citation type="submission" date="2018-06" db="EMBL/GenBank/DDBJ databases">
        <authorList>
            <person name="Zhirakovskaya E."/>
        </authorList>
    </citation>
    <scope>NUCLEOTIDE SEQUENCE</scope>
</reference>
<dbReference type="PRINTS" id="PR00371">
    <property type="entry name" value="FPNCR"/>
</dbReference>
<dbReference type="SUPFAM" id="SSF52343">
    <property type="entry name" value="Ferredoxin reductase-like, C-terminal NADP-linked domain"/>
    <property type="match status" value="1"/>
</dbReference>
<gene>
    <name evidence="5" type="ORF">MNBD_DELTA01-54</name>
</gene>
<dbReference type="PANTHER" id="PTHR47878:SF2">
    <property type="entry name" value="OXIDOREDUCTASE FAD_NAD(P)-BINDING DOMAIN PROTEIN"/>
    <property type="match status" value="1"/>
</dbReference>
<keyword evidence="5" id="KW-0560">Oxidoreductase</keyword>
<dbReference type="InterPro" id="IPR017927">
    <property type="entry name" value="FAD-bd_FR_type"/>
</dbReference>
<evidence type="ECO:0000256" key="1">
    <source>
        <dbReference type="ARBA" id="ARBA00008312"/>
    </source>
</evidence>
<dbReference type="CDD" id="cd06195">
    <property type="entry name" value="FNR1"/>
    <property type="match status" value="1"/>
</dbReference>
<organism evidence="5">
    <name type="scientific">hydrothermal vent metagenome</name>
    <dbReference type="NCBI Taxonomy" id="652676"/>
    <lineage>
        <taxon>unclassified sequences</taxon>
        <taxon>metagenomes</taxon>
        <taxon>ecological metagenomes</taxon>
    </lineage>
</organism>
<comment type="similarity">
    <text evidence="1">Belongs to the ferredoxin--NADP reductase type 1 family.</text>
</comment>
<name>A0A3B0QP27_9ZZZZ</name>
<protein>
    <recommendedName>
        <fullName evidence="2">ferredoxin--NADP(+) reductase</fullName>
        <ecNumber evidence="2">1.18.1.2</ecNumber>
    </recommendedName>
</protein>
<sequence length="271" mass="30731">MGAQELNAIVRQKIEVSPSLIILRVAPDGWEMPDFKPGQFNVLALPGSAPRCKYSDEETEELDPDKLIKRAYSASSSSSEKEYVEFYITLLGSGALTPRLFALEVGDKLWMGKKFTGMFTIDDIPKESNIVFLATGTGLAPYMSMIRSDLDHTLDRRYAVLHGANHSWDLGYEAELIAMQRMSPNFTYLPMISQPEEEPAPWKGHSGFVQELWTEGILEEAWGFKPTPENTHVLLCGNPLMIEFMVRHLTEEGYVEQTKKIPGQLHLERYW</sequence>
<dbReference type="PROSITE" id="PS51384">
    <property type="entry name" value="FAD_FR"/>
    <property type="match status" value="1"/>
</dbReference>
<dbReference type="InterPro" id="IPR051930">
    <property type="entry name" value="FNR_type-1"/>
</dbReference>
<dbReference type="SUPFAM" id="SSF63380">
    <property type="entry name" value="Riboflavin synthase domain-like"/>
    <property type="match status" value="1"/>
</dbReference>
<dbReference type="Gene3D" id="3.40.50.80">
    <property type="entry name" value="Nucleotide-binding domain of ferredoxin-NADP reductase (FNR) module"/>
    <property type="match status" value="1"/>
</dbReference>
<dbReference type="EMBL" id="UOEA01000014">
    <property type="protein sequence ID" value="VAV82341.1"/>
    <property type="molecule type" value="Genomic_DNA"/>
</dbReference>
<dbReference type="InterPro" id="IPR017938">
    <property type="entry name" value="Riboflavin_synthase-like_b-brl"/>
</dbReference>
<dbReference type="InterPro" id="IPR039261">
    <property type="entry name" value="FNR_nucleotide-bd"/>
</dbReference>
<evidence type="ECO:0000256" key="2">
    <source>
        <dbReference type="ARBA" id="ARBA00013223"/>
    </source>
</evidence>
<accession>A0A3B0QP27</accession>
<dbReference type="PANTHER" id="PTHR47878">
    <property type="entry name" value="OXIDOREDUCTASE FAD/NAD(P)-BINDING DOMAIN PROTEIN"/>
    <property type="match status" value="1"/>
</dbReference>
<dbReference type="GO" id="GO:0000166">
    <property type="term" value="F:nucleotide binding"/>
    <property type="evidence" value="ECO:0007669"/>
    <property type="project" value="UniProtKB-KW"/>
</dbReference>
<evidence type="ECO:0000256" key="3">
    <source>
        <dbReference type="ARBA" id="ARBA00022741"/>
    </source>
</evidence>
<proteinExistence type="inferred from homology"/>
<dbReference type="InterPro" id="IPR001709">
    <property type="entry name" value="Flavoprot_Pyr_Nucl_cyt_Rdtase"/>
</dbReference>